<evidence type="ECO:0000313" key="2">
    <source>
        <dbReference type="Proteomes" id="UP000070544"/>
    </source>
</evidence>
<dbReference type="AlphaFoldDB" id="A0A139AME7"/>
<keyword evidence="2" id="KW-1185">Reference proteome</keyword>
<organism evidence="1 2">
    <name type="scientific">Gonapodya prolifera (strain JEL478)</name>
    <name type="common">Monoblepharis prolifera</name>
    <dbReference type="NCBI Taxonomy" id="1344416"/>
    <lineage>
        <taxon>Eukaryota</taxon>
        <taxon>Fungi</taxon>
        <taxon>Fungi incertae sedis</taxon>
        <taxon>Chytridiomycota</taxon>
        <taxon>Chytridiomycota incertae sedis</taxon>
        <taxon>Monoblepharidomycetes</taxon>
        <taxon>Monoblepharidales</taxon>
        <taxon>Gonapodyaceae</taxon>
        <taxon>Gonapodya</taxon>
    </lineage>
</organism>
<dbReference type="Proteomes" id="UP000070544">
    <property type="component" value="Unassembled WGS sequence"/>
</dbReference>
<name>A0A139AME7_GONPJ</name>
<evidence type="ECO:0000313" key="1">
    <source>
        <dbReference type="EMBL" id="KXS17878.1"/>
    </source>
</evidence>
<sequence>MPITGRSTAGNPPCHCPSPSSTDRYAVLPHLSRRMRSAAGWAVPGCLEGEVGLKCTSIAKEGMSAVYSRVSDAQPMELKVSHMPPLETVRFLSRFENGHCVNYSTADFVWLACSAYVSVTPQDVDHNGGDVETAIWAMISGDKGREVSLLDGRHLKLSVVQLSVCDDLGWFPPGDHRVEIIQRLRHFANTPQLGLTRLQLFSALSLELGQLGLFVANEPWSTLTEVDIMAVGVGGSLPRDTYCDRNSQVIAFILQSLPHLRVYGAPFGLD</sequence>
<proteinExistence type="predicted"/>
<gene>
    <name evidence="1" type="ORF">M427DRAFT_54127</name>
</gene>
<accession>A0A139AME7</accession>
<reference evidence="1 2" key="1">
    <citation type="journal article" date="2015" name="Genome Biol. Evol.">
        <title>Phylogenomic analyses indicate that early fungi evolved digesting cell walls of algal ancestors of land plants.</title>
        <authorList>
            <person name="Chang Y."/>
            <person name="Wang S."/>
            <person name="Sekimoto S."/>
            <person name="Aerts A.L."/>
            <person name="Choi C."/>
            <person name="Clum A."/>
            <person name="LaButti K.M."/>
            <person name="Lindquist E.A."/>
            <person name="Yee Ngan C."/>
            <person name="Ohm R.A."/>
            <person name="Salamov A.A."/>
            <person name="Grigoriev I.V."/>
            <person name="Spatafora J.W."/>
            <person name="Berbee M.L."/>
        </authorList>
    </citation>
    <scope>NUCLEOTIDE SEQUENCE [LARGE SCALE GENOMIC DNA]</scope>
    <source>
        <strain evidence="1 2">JEL478</strain>
    </source>
</reference>
<protein>
    <submittedName>
        <fullName evidence="1">Uncharacterized protein</fullName>
    </submittedName>
</protein>
<dbReference type="EMBL" id="KQ965744">
    <property type="protein sequence ID" value="KXS17878.1"/>
    <property type="molecule type" value="Genomic_DNA"/>
</dbReference>